<dbReference type="PANTHER" id="PTHR33121:SF76">
    <property type="entry name" value="SIGNALING PROTEIN"/>
    <property type="match status" value="1"/>
</dbReference>
<gene>
    <name evidence="3" type="ORF">SAMN05421547_107170</name>
</gene>
<dbReference type="CDD" id="cd04598">
    <property type="entry name" value="CBS_pair_GGDEF_EAL"/>
    <property type="match status" value="1"/>
</dbReference>
<sequence>MIDPQMLASLPAAAAVLSAAVRSGAGPVAQLMRAGGLYCVFQPLADLRSGSIYAHEALIRGPRGMPLHTPDALLKGAAAEGILREFELLAVCVALQDWGRQGAPGRLFVNLSAQALVQAVGVCGPGMVGDTVRGFGVQARSLVVEITEHDHVTDMPAVCAAVKAVHATGARLALDDFGDGRSSLRLWSEAKPDFVKIDKYFIHQIEQRPATLQLLQAIKGIAEVFGTTLIAEGIETEDELRTLRDLGIAYGQGWLLGRPAEAAQPQISPQALSVAQDPRVAVLPHQGHSARPGVLRNLMVMQAPCVAPAPSNDEVAELFQAGQQLHAIAVVEAGRPLALINRQQFMNHYATLYFREVHGRKPCLAFANVQPRIVELDCDVDQLVGILTSQDQRYLSDGFIVTDNGRYVGLGTGEQLVRRVTEARIEAARHANPLTFLPGNIPISLHMQRLLDSGAGFVACYADLNHFKPFNDHYGYWRGDQMIRLVARLAVAHCDARRDFVGHVGGDDFMLLLQSEDWQRRCEDIVGAFAGEARQLFDDQAREAGGIWAEDRHGIRRFFACTTLSIGVVRVAPGSVLAPEDIANLAALAKQQAKAQSLPGRGAIALHTPHDEARHPALHGTAAAWPA</sequence>
<dbReference type="SMART" id="SM00052">
    <property type="entry name" value="EAL"/>
    <property type="match status" value="1"/>
</dbReference>
<dbReference type="Pfam" id="PF00563">
    <property type="entry name" value="EAL"/>
    <property type="match status" value="1"/>
</dbReference>
<dbReference type="InterPro" id="IPR043128">
    <property type="entry name" value="Rev_trsase/Diguanyl_cyclase"/>
</dbReference>
<feature type="domain" description="EAL" evidence="1">
    <location>
        <begin position="21"/>
        <end position="273"/>
    </location>
</feature>
<reference evidence="3 4" key="1">
    <citation type="submission" date="2016-10" db="EMBL/GenBank/DDBJ databases">
        <authorList>
            <person name="de Groot N.N."/>
        </authorList>
    </citation>
    <scope>NUCLEOTIDE SEQUENCE [LARGE SCALE GENOMIC DNA]</scope>
    <source>
        <strain evidence="3 4">LMG 24775</strain>
    </source>
</reference>
<dbReference type="Gene3D" id="3.20.20.450">
    <property type="entry name" value="EAL domain"/>
    <property type="match status" value="1"/>
</dbReference>
<dbReference type="AlphaFoldDB" id="A0A1H3M8U1"/>
<organism evidence="3 4">
    <name type="scientific">Delftia lacustris</name>
    <dbReference type="NCBI Taxonomy" id="558537"/>
    <lineage>
        <taxon>Bacteria</taxon>
        <taxon>Pseudomonadati</taxon>
        <taxon>Pseudomonadota</taxon>
        <taxon>Betaproteobacteria</taxon>
        <taxon>Burkholderiales</taxon>
        <taxon>Comamonadaceae</taxon>
        <taxon>Delftia</taxon>
    </lineage>
</organism>
<dbReference type="RefSeq" id="WP_074921619.1">
    <property type="nucleotide sequence ID" value="NZ_CP141274.1"/>
</dbReference>
<dbReference type="GeneID" id="94694236"/>
<dbReference type="SMART" id="SM00267">
    <property type="entry name" value="GGDEF"/>
    <property type="match status" value="1"/>
</dbReference>
<protein>
    <submittedName>
        <fullName evidence="3">Diguanylate cyclase/phosphodiesterase</fullName>
    </submittedName>
</protein>
<dbReference type="Pfam" id="PF00990">
    <property type="entry name" value="GGDEF"/>
    <property type="match status" value="1"/>
</dbReference>
<accession>A0A1H3M8U1</accession>
<dbReference type="InterPro" id="IPR050706">
    <property type="entry name" value="Cyclic-di-GMP_PDE-like"/>
</dbReference>
<dbReference type="SUPFAM" id="SSF141868">
    <property type="entry name" value="EAL domain-like"/>
    <property type="match status" value="1"/>
</dbReference>
<dbReference type="PROSITE" id="PS50883">
    <property type="entry name" value="EAL"/>
    <property type="match status" value="1"/>
</dbReference>
<dbReference type="Gene3D" id="3.30.70.270">
    <property type="match status" value="1"/>
</dbReference>
<evidence type="ECO:0000313" key="4">
    <source>
        <dbReference type="Proteomes" id="UP000183417"/>
    </source>
</evidence>
<dbReference type="CDD" id="cd01948">
    <property type="entry name" value="EAL"/>
    <property type="match status" value="1"/>
</dbReference>
<feature type="domain" description="GGDEF" evidence="2">
    <location>
        <begin position="455"/>
        <end position="609"/>
    </location>
</feature>
<dbReference type="EMBL" id="FNPE01000007">
    <property type="protein sequence ID" value="SDY73111.1"/>
    <property type="molecule type" value="Genomic_DNA"/>
</dbReference>
<evidence type="ECO:0000313" key="3">
    <source>
        <dbReference type="EMBL" id="SDY73111.1"/>
    </source>
</evidence>
<dbReference type="InterPro" id="IPR029787">
    <property type="entry name" value="Nucleotide_cyclase"/>
</dbReference>
<dbReference type="PROSITE" id="PS50887">
    <property type="entry name" value="GGDEF"/>
    <property type="match status" value="1"/>
</dbReference>
<proteinExistence type="predicted"/>
<evidence type="ECO:0000259" key="1">
    <source>
        <dbReference type="PROSITE" id="PS50883"/>
    </source>
</evidence>
<evidence type="ECO:0000259" key="2">
    <source>
        <dbReference type="PROSITE" id="PS50887"/>
    </source>
</evidence>
<dbReference type="GO" id="GO:0071111">
    <property type="term" value="F:cyclic-guanylate-specific phosphodiesterase activity"/>
    <property type="evidence" value="ECO:0007669"/>
    <property type="project" value="InterPro"/>
</dbReference>
<dbReference type="InterPro" id="IPR001633">
    <property type="entry name" value="EAL_dom"/>
</dbReference>
<dbReference type="Proteomes" id="UP000183417">
    <property type="component" value="Unassembled WGS sequence"/>
</dbReference>
<dbReference type="PANTHER" id="PTHR33121">
    <property type="entry name" value="CYCLIC DI-GMP PHOSPHODIESTERASE PDEF"/>
    <property type="match status" value="1"/>
</dbReference>
<name>A0A1H3M8U1_9BURK</name>
<dbReference type="SUPFAM" id="SSF55073">
    <property type="entry name" value="Nucleotide cyclase"/>
    <property type="match status" value="1"/>
</dbReference>
<dbReference type="InterPro" id="IPR035919">
    <property type="entry name" value="EAL_sf"/>
</dbReference>
<dbReference type="InterPro" id="IPR000160">
    <property type="entry name" value="GGDEF_dom"/>
</dbReference>